<dbReference type="GO" id="GO:0003777">
    <property type="term" value="F:microtubule motor activity"/>
    <property type="evidence" value="ECO:0007669"/>
    <property type="project" value="InterPro"/>
</dbReference>
<dbReference type="GO" id="GO:0051231">
    <property type="term" value="P:spindle elongation"/>
    <property type="evidence" value="ECO:0007669"/>
    <property type="project" value="TreeGrafter"/>
</dbReference>
<keyword evidence="3 4" id="KW-0505">Motor protein</keyword>
<evidence type="ECO:0000256" key="4">
    <source>
        <dbReference type="RuleBase" id="RU000394"/>
    </source>
</evidence>
<dbReference type="PANTHER" id="PTHR47969:SF29">
    <property type="entry name" value="KINESIN-LIKE PROTEIN"/>
    <property type="match status" value="1"/>
</dbReference>
<dbReference type="PANTHER" id="PTHR47969">
    <property type="entry name" value="CHROMOSOME-ASSOCIATED KINESIN KIF4A-RELATED"/>
    <property type="match status" value="1"/>
</dbReference>
<dbReference type="GO" id="GO:0008017">
    <property type="term" value="F:microtubule binding"/>
    <property type="evidence" value="ECO:0007669"/>
    <property type="project" value="InterPro"/>
</dbReference>
<dbReference type="InParanoid" id="A0A0V0QH74"/>
<dbReference type="OMA" id="PIKTIRH"/>
<feature type="domain" description="Kinesin motor" evidence="6">
    <location>
        <begin position="1"/>
        <end position="302"/>
    </location>
</feature>
<keyword evidence="8" id="KW-1185">Reference proteome</keyword>
<evidence type="ECO:0000313" key="7">
    <source>
        <dbReference type="EMBL" id="KRX01515.1"/>
    </source>
</evidence>
<dbReference type="GO" id="GO:0016787">
    <property type="term" value="F:hydrolase activity"/>
    <property type="evidence" value="ECO:0007669"/>
    <property type="project" value="UniProtKB-KW"/>
</dbReference>
<organism evidence="7 8">
    <name type="scientific">Pseudocohnilembus persalinus</name>
    <name type="common">Ciliate</name>
    <dbReference type="NCBI Taxonomy" id="266149"/>
    <lineage>
        <taxon>Eukaryota</taxon>
        <taxon>Sar</taxon>
        <taxon>Alveolata</taxon>
        <taxon>Ciliophora</taxon>
        <taxon>Intramacronucleata</taxon>
        <taxon>Oligohymenophorea</taxon>
        <taxon>Scuticociliatia</taxon>
        <taxon>Philasterida</taxon>
        <taxon>Pseudocohnilembidae</taxon>
        <taxon>Pseudocohnilembus</taxon>
    </lineage>
</organism>
<dbReference type="PROSITE" id="PS00411">
    <property type="entry name" value="KINESIN_MOTOR_1"/>
    <property type="match status" value="1"/>
</dbReference>
<feature type="binding site" evidence="3">
    <location>
        <begin position="50"/>
        <end position="57"/>
    </location>
    <ligand>
        <name>ATP</name>
        <dbReference type="ChEBI" id="CHEBI:30616"/>
    </ligand>
</feature>
<dbReference type="InterPro" id="IPR027417">
    <property type="entry name" value="P-loop_NTPase"/>
</dbReference>
<evidence type="ECO:0000259" key="6">
    <source>
        <dbReference type="PROSITE" id="PS50067"/>
    </source>
</evidence>
<dbReference type="Proteomes" id="UP000054937">
    <property type="component" value="Unassembled WGS sequence"/>
</dbReference>
<gene>
    <name evidence="7" type="ORF">PPERSA_01418</name>
</gene>
<dbReference type="InterPro" id="IPR036961">
    <property type="entry name" value="Kinesin_motor_dom_sf"/>
</dbReference>
<dbReference type="SMART" id="SM00129">
    <property type="entry name" value="KISc"/>
    <property type="match status" value="1"/>
</dbReference>
<dbReference type="SUPFAM" id="SSF52540">
    <property type="entry name" value="P-loop containing nucleoside triphosphate hydrolases"/>
    <property type="match status" value="1"/>
</dbReference>
<protein>
    <recommendedName>
        <fullName evidence="4">Kinesin-like protein</fullName>
    </recommendedName>
</protein>
<dbReference type="PRINTS" id="PR00380">
    <property type="entry name" value="KINESINHEAVY"/>
</dbReference>
<dbReference type="GO" id="GO:0005524">
    <property type="term" value="F:ATP binding"/>
    <property type="evidence" value="ECO:0007669"/>
    <property type="project" value="UniProtKB-UniRule"/>
</dbReference>
<sequence>MKVYCRDIMDFNFTQVLSEDVSQEQVFNKVAKPVVDNCMQGFNGTVFAYGQTGSGKTYTMNGSETWQDRGIIPRTISYIYDQIEARQDDIEFNLYISFMEIYNENAYDLLDHRHLDSPLESWNKINLMEDDFGNIHLKNVSVHSCSEEQQCIDLLMMGSFIRQVSSTPMNQSSSRSHAVFTITFEGKQKNSEMQFISKLHLVDLAGSERIQKSNIDGQLVNEAKYINLSLTYLEQVILALNDKQKNGQRQHIPYRNSLMTTILKDSLGGNCQTVMVATASAELQNYEETISTLRFSQRVGQLENEFNALIDGKPVFYTTNNQNNSINDENIQMDFSGIPEQNRKKLQKYVENFLNEKETDIPIQNLQESKLCFHLMKNIYNIRMKEYVTELTYISEKLYSYDELLSQKQVVIADEQSKLHQLDQQNHNQNNGINNSSQYDQLNKDNEKYQKAIQQIEKMAEQKKGKIVPSKGKYLYLYQDDIKK</sequence>
<keyword evidence="2 3" id="KW-0067">ATP-binding</keyword>
<feature type="coiled-coil region" evidence="5">
    <location>
        <begin position="439"/>
        <end position="466"/>
    </location>
</feature>
<comment type="caution">
    <text evidence="7">The sequence shown here is derived from an EMBL/GenBank/DDBJ whole genome shotgun (WGS) entry which is preliminary data.</text>
</comment>
<name>A0A0V0QH74_PSEPJ</name>
<evidence type="ECO:0000256" key="2">
    <source>
        <dbReference type="ARBA" id="ARBA00022840"/>
    </source>
</evidence>
<evidence type="ECO:0000256" key="1">
    <source>
        <dbReference type="ARBA" id="ARBA00022741"/>
    </source>
</evidence>
<dbReference type="PROSITE" id="PS50067">
    <property type="entry name" value="KINESIN_MOTOR_2"/>
    <property type="match status" value="1"/>
</dbReference>
<dbReference type="GO" id="GO:0005875">
    <property type="term" value="C:microtubule associated complex"/>
    <property type="evidence" value="ECO:0007669"/>
    <property type="project" value="TreeGrafter"/>
</dbReference>
<evidence type="ECO:0000256" key="5">
    <source>
        <dbReference type="SAM" id="Coils"/>
    </source>
</evidence>
<evidence type="ECO:0000256" key="3">
    <source>
        <dbReference type="PROSITE-ProRule" id="PRU00283"/>
    </source>
</evidence>
<dbReference type="Pfam" id="PF00225">
    <property type="entry name" value="Kinesin"/>
    <property type="match status" value="1"/>
</dbReference>
<dbReference type="InterPro" id="IPR001752">
    <property type="entry name" value="Kinesin_motor_dom"/>
</dbReference>
<dbReference type="GO" id="GO:0005874">
    <property type="term" value="C:microtubule"/>
    <property type="evidence" value="ECO:0007669"/>
    <property type="project" value="UniProtKB-KW"/>
</dbReference>
<dbReference type="GO" id="GO:0007052">
    <property type="term" value="P:mitotic spindle organization"/>
    <property type="evidence" value="ECO:0007669"/>
    <property type="project" value="TreeGrafter"/>
</dbReference>
<dbReference type="Gene3D" id="3.40.850.10">
    <property type="entry name" value="Kinesin motor domain"/>
    <property type="match status" value="1"/>
</dbReference>
<dbReference type="OrthoDB" id="3176171at2759"/>
<keyword evidence="1 3" id="KW-0547">Nucleotide-binding</keyword>
<reference evidence="7 8" key="1">
    <citation type="journal article" date="2015" name="Sci. Rep.">
        <title>Genome of the facultative scuticociliatosis pathogen Pseudocohnilembus persalinus provides insight into its virulence through horizontal gene transfer.</title>
        <authorList>
            <person name="Xiong J."/>
            <person name="Wang G."/>
            <person name="Cheng J."/>
            <person name="Tian M."/>
            <person name="Pan X."/>
            <person name="Warren A."/>
            <person name="Jiang C."/>
            <person name="Yuan D."/>
            <person name="Miao W."/>
        </authorList>
    </citation>
    <scope>NUCLEOTIDE SEQUENCE [LARGE SCALE GENOMIC DNA]</scope>
    <source>
        <strain evidence="7">36N120E</strain>
    </source>
</reference>
<dbReference type="GO" id="GO:0007018">
    <property type="term" value="P:microtubule-based movement"/>
    <property type="evidence" value="ECO:0007669"/>
    <property type="project" value="InterPro"/>
</dbReference>
<keyword evidence="5" id="KW-0175">Coiled coil</keyword>
<dbReference type="InterPro" id="IPR027640">
    <property type="entry name" value="Kinesin-like_fam"/>
</dbReference>
<evidence type="ECO:0000313" key="8">
    <source>
        <dbReference type="Proteomes" id="UP000054937"/>
    </source>
</evidence>
<proteinExistence type="inferred from homology"/>
<accession>A0A0V0QH74</accession>
<dbReference type="AlphaFoldDB" id="A0A0V0QH74"/>
<comment type="similarity">
    <text evidence="3 4">Belongs to the TRAFAC class myosin-kinesin ATPase superfamily. Kinesin family.</text>
</comment>
<keyword evidence="4" id="KW-0493">Microtubule</keyword>
<keyword evidence="7" id="KW-0378">Hydrolase</keyword>
<dbReference type="EMBL" id="LDAU01000170">
    <property type="protein sequence ID" value="KRX01515.1"/>
    <property type="molecule type" value="Genomic_DNA"/>
</dbReference>
<dbReference type="InterPro" id="IPR019821">
    <property type="entry name" value="Kinesin_motor_CS"/>
</dbReference>